<sequence length="319" mass="33795">MHLIQLAAFILTASVEALASRVHPVDGAVSTCRDSYDGNFEVTINKLSKRDVEEQKRSCGGSDALLLKLHDGILKDAKDRTGYIASNYQFQFDEPPQVDAIYTRGFSACENGTLALRGSTTFYQCRSGDFYNLYDRKWAPQCEPIELRILLCNVYTVPGGGYGHKETTIGSRVVKTALVTAIADGQPQVHTTTIAIPICQIGDGQVQGHTTPCGGQSTASPISQISDGQVVHQPPATKAPEAIPTATGAPKPVGPPVTQLPDGQPQGPGPEAPPAGTGTLPKPPPSSSPEVPVNDAAQLFSNVKMTIGILMFCNMLIGV</sequence>
<gene>
    <name evidence="9" type="ORF">TGAMA5MH_08354</name>
</gene>
<dbReference type="InterPro" id="IPR051153">
    <property type="entry name" value="Yeast_CWMannoprotein_PIR"/>
</dbReference>
<accession>A0A2K0T2B8</accession>
<dbReference type="EMBL" id="MTYH01000076">
    <property type="protein sequence ID" value="PNP39683.1"/>
    <property type="molecule type" value="Genomic_DNA"/>
</dbReference>
<dbReference type="GO" id="GO:0031505">
    <property type="term" value="P:fungal-type cell wall organization"/>
    <property type="evidence" value="ECO:0007669"/>
    <property type="project" value="TreeGrafter"/>
</dbReference>
<evidence type="ECO:0000313" key="9">
    <source>
        <dbReference type="EMBL" id="PNP39683.1"/>
    </source>
</evidence>
<keyword evidence="4 7" id="KW-0732">Signal</keyword>
<evidence type="ECO:0000256" key="5">
    <source>
        <dbReference type="ARBA" id="ARBA00038219"/>
    </source>
</evidence>
<feature type="chain" id="PRO_5014390752" description="Cell wall mannoprotein PIR1-like C-terminal domain-containing protein" evidence="7">
    <location>
        <begin position="20"/>
        <end position="319"/>
    </location>
</feature>
<feature type="domain" description="Cell wall mannoprotein PIR1-like C-terminal" evidence="8">
    <location>
        <begin position="72"/>
        <end position="145"/>
    </location>
</feature>
<evidence type="ECO:0000259" key="8">
    <source>
        <dbReference type="Pfam" id="PF22799"/>
    </source>
</evidence>
<dbReference type="AlphaFoldDB" id="A0A2K0T2B8"/>
<keyword evidence="2" id="KW-0134">Cell wall</keyword>
<dbReference type="InterPro" id="IPR054508">
    <property type="entry name" value="PIR1-like_C"/>
</dbReference>
<comment type="caution">
    <text evidence="9">The sequence shown here is derived from an EMBL/GenBank/DDBJ whole genome shotgun (WGS) entry which is preliminary data.</text>
</comment>
<feature type="region of interest" description="Disordered" evidence="6">
    <location>
        <begin position="208"/>
        <end position="293"/>
    </location>
</feature>
<keyword evidence="3" id="KW-0964">Secreted</keyword>
<comment type="subcellular location">
    <subcellularLocation>
        <location evidence="1">Secreted</location>
        <location evidence="1">Cell wall</location>
    </subcellularLocation>
</comment>
<dbReference type="GO" id="GO:0009277">
    <property type="term" value="C:fungal-type cell wall"/>
    <property type="evidence" value="ECO:0007669"/>
    <property type="project" value="TreeGrafter"/>
</dbReference>
<evidence type="ECO:0000256" key="2">
    <source>
        <dbReference type="ARBA" id="ARBA00022512"/>
    </source>
</evidence>
<evidence type="ECO:0000256" key="4">
    <source>
        <dbReference type="ARBA" id="ARBA00022729"/>
    </source>
</evidence>
<evidence type="ECO:0000256" key="1">
    <source>
        <dbReference type="ARBA" id="ARBA00004191"/>
    </source>
</evidence>
<reference evidence="9 10" key="1">
    <citation type="submission" date="2017-02" db="EMBL/GenBank/DDBJ databases">
        <title>Genomes of Trichoderma spp. with biocontrol activity.</title>
        <authorList>
            <person name="Gardiner D."/>
            <person name="Kazan K."/>
            <person name="Vos C."/>
            <person name="Harvey P."/>
        </authorList>
    </citation>
    <scope>NUCLEOTIDE SEQUENCE [LARGE SCALE GENOMIC DNA]</scope>
    <source>
        <strain evidence="9 10">A5MH</strain>
    </source>
</reference>
<dbReference type="Pfam" id="PF22799">
    <property type="entry name" value="PIR1-like_C"/>
    <property type="match status" value="1"/>
</dbReference>
<feature type="signal peptide" evidence="7">
    <location>
        <begin position="1"/>
        <end position="19"/>
    </location>
</feature>
<dbReference type="PANTHER" id="PTHR47254">
    <property type="entry name" value="CELL WALL MANNOPROTEIN CIS3-RELATED"/>
    <property type="match status" value="1"/>
</dbReference>
<name>A0A2K0T2B8_9HYPO</name>
<feature type="compositionally biased region" description="Polar residues" evidence="6">
    <location>
        <begin position="208"/>
        <end position="227"/>
    </location>
</feature>
<comment type="similarity">
    <text evidence="5">Belongs to the PIR protein family.</text>
</comment>
<evidence type="ECO:0000313" key="10">
    <source>
        <dbReference type="Proteomes" id="UP000236546"/>
    </source>
</evidence>
<proteinExistence type="inferred from homology"/>
<evidence type="ECO:0000256" key="6">
    <source>
        <dbReference type="SAM" id="MobiDB-lite"/>
    </source>
</evidence>
<dbReference type="Proteomes" id="UP000236546">
    <property type="component" value="Unassembled WGS sequence"/>
</dbReference>
<organism evidence="9 10">
    <name type="scientific">Trichoderma gamsii</name>
    <dbReference type="NCBI Taxonomy" id="398673"/>
    <lineage>
        <taxon>Eukaryota</taxon>
        <taxon>Fungi</taxon>
        <taxon>Dikarya</taxon>
        <taxon>Ascomycota</taxon>
        <taxon>Pezizomycotina</taxon>
        <taxon>Sordariomycetes</taxon>
        <taxon>Hypocreomycetidae</taxon>
        <taxon>Hypocreales</taxon>
        <taxon>Hypocreaceae</taxon>
        <taxon>Trichoderma</taxon>
    </lineage>
</organism>
<evidence type="ECO:0000256" key="7">
    <source>
        <dbReference type="SAM" id="SignalP"/>
    </source>
</evidence>
<evidence type="ECO:0000256" key="3">
    <source>
        <dbReference type="ARBA" id="ARBA00022525"/>
    </source>
</evidence>
<protein>
    <recommendedName>
        <fullName evidence="8">Cell wall mannoprotein PIR1-like C-terminal domain-containing protein</fullName>
    </recommendedName>
</protein>
<dbReference type="PANTHER" id="PTHR47254:SF1">
    <property type="entry name" value="CELL WALL MANNOPROTEIN CIS3-RELATED"/>
    <property type="match status" value="1"/>
</dbReference>
<dbReference type="OrthoDB" id="5415592at2759"/>
<dbReference type="GO" id="GO:0005199">
    <property type="term" value="F:structural constituent of cell wall"/>
    <property type="evidence" value="ECO:0007669"/>
    <property type="project" value="TreeGrafter"/>
</dbReference>